<keyword evidence="2" id="KW-0813">Transport</keyword>
<evidence type="ECO:0000313" key="7">
    <source>
        <dbReference type="Proteomes" id="UP000032487"/>
    </source>
</evidence>
<organism evidence="6 7">
    <name type="scientific">Stutzerimonas stutzeri</name>
    <name type="common">Pseudomonas stutzeri</name>
    <dbReference type="NCBI Taxonomy" id="316"/>
    <lineage>
        <taxon>Bacteria</taxon>
        <taxon>Pseudomonadati</taxon>
        <taxon>Pseudomonadota</taxon>
        <taxon>Gammaproteobacteria</taxon>
        <taxon>Pseudomonadales</taxon>
        <taxon>Pseudomonadaceae</taxon>
        <taxon>Stutzerimonas</taxon>
    </lineage>
</organism>
<dbReference type="InterPro" id="IPR004564">
    <property type="entry name" value="OM_lipoprot_carrier_LolA-like"/>
</dbReference>
<dbReference type="AlphaFoldDB" id="A0A0D9AT77"/>
<reference evidence="6 7" key="1">
    <citation type="submission" date="2015-02" db="EMBL/GenBank/DDBJ databases">
        <title>Draft genome sequence of Pseudomonas stutzeri NT0128 isolated from wheat (Triticum turgidum) rhizosphere.</title>
        <authorList>
            <person name="Tovi N."/>
            <person name="Frenk S."/>
            <person name="Hadar Y."/>
            <person name="Minz D."/>
        </authorList>
    </citation>
    <scope>NUCLEOTIDE SEQUENCE [LARGE SCALE GENOMIC DNA]</scope>
    <source>
        <strain evidence="6 7">NT0128</strain>
    </source>
</reference>
<keyword evidence="3 5" id="KW-0732">Signal</keyword>
<sequence length="204" mass="22724">MIRLSRRLASLLTMSLLLAAVARADTFDLTQLSRQLSEPEVIRGNFTQEKYLRALPQPLVSTGAFVLARDHGLLWFLREPLQQDYRISASGVARRDASGWHSTHQQGAAARQNDLFLAVLRGDTEALQRDFELELSGTADNWALSLTPRSKLLGQIFARILIQGGPTAERIELLETQGDSTLLLLTDSQVDEQLSPSEQHDFAD</sequence>
<dbReference type="SUPFAM" id="SSF89392">
    <property type="entry name" value="Prokaryotic lipoproteins and lipoprotein localization factors"/>
    <property type="match status" value="1"/>
</dbReference>
<comment type="caution">
    <text evidence="6">The sequence shown here is derived from an EMBL/GenBank/DDBJ whole genome shotgun (WGS) entry which is preliminary data.</text>
</comment>
<keyword evidence="4" id="KW-0653">Protein transport</keyword>
<gene>
    <name evidence="6" type="ORF">UF78_02585</name>
</gene>
<evidence type="ECO:0000256" key="5">
    <source>
        <dbReference type="SAM" id="SignalP"/>
    </source>
</evidence>
<dbReference type="CDD" id="cd16325">
    <property type="entry name" value="LolA"/>
    <property type="match status" value="1"/>
</dbReference>
<dbReference type="Proteomes" id="UP000032487">
    <property type="component" value="Unassembled WGS sequence"/>
</dbReference>
<accession>A0A0D9AT77</accession>
<evidence type="ECO:0000256" key="4">
    <source>
        <dbReference type="ARBA" id="ARBA00022927"/>
    </source>
</evidence>
<dbReference type="EMBL" id="JYHV01000007">
    <property type="protein sequence ID" value="KJH84210.1"/>
    <property type="molecule type" value="Genomic_DNA"/>
</dbReference>
<proteinExistence type="predicted"/>
<comment type="subunit">
    <text evidence="1">Monomer.</text>
</comment>
<evidence type="ECO:0000256" key="1">
    <source>
        <dbReference type="ARBA" id="ARBA00011245"/>
    </source>
</evidence>
<dbReference type="Pfam" id="PF19574">
    <property type="entry name" value="LolA_3"/>
    <property type="match status" value="1"/>
</dbReference>
<dbReference type="GO" id="GO:0015031">
    <property type="term" value="P:protein transport"/>
    <property type="evidence" value="ECO:0007669"/>
    <property type="project" value="UniProtKB-KW"/>
</dbReference>
<protein>
    <submittedName>
        <fullName evidence="6">Membrane protein</fullName>
    </submittedName>
</protein>
<name>A0A0D9AT77_STUST</name>
<dbReference type="InterPro" id="IPR029046">
    <property type="entry name" value="LolA/LolB/LppX"/>
</dbReference>
<evidence type="ECO:0000256" key="2">
    <source>
        <dbReference type="ARBA" id="ARBA00022448"/>
    </source>
</evidence>
<feature type="signal peptide" evidence="5">
    <location>
        <begin position="1"/>
        <end position="24"/>
    </location>
</feature>
<dbReference type="PATRIC" id="fig|316.101.peg.3517"/>
<evidence type="ECO:0000256" key="3">
    <source>
        <dbReference type="ARBA" id="ARBA00022729"/>
    </source>
</evidence>
<evidence type="ECO:0000313" key="6">
    <source>
        <dbReference type="EMBL" id="KJH84210.1"/>
    </source>
</evidence>
<feature type="chain" id="PRO_5002338334" evidence="5">
    <location>
        <begin position="25"/>
        <end position="204"/>
    </location>
</feature>
<dbReference type="Gene3D" id="2.50.20.10">
    <property type="entry name" value="Lipoprotein localisation LolA/LolB/LppX"/>
    <property type="match status" value="1"/>
</dbReference>